<keyword evidence="8" id="KW-1185">Reference proteome</keyword>
<evidence type="ECO:0000256" key="3">
    <source>
        <dbReference type="ARBA" id="ARBA00022989"/>
    </source>
</evidence>
<comment type="subcellular location">
    <subcellularLocation>
        <location evidence="1">Membrane</location>
        <topology evidence="1">Multi-pass membrane protein</topology>
    </subcellularLocation>
</comment>
<accession>A0A9P5TFU8</accession>
<dbReference type="SUPFAM" id="SSF103473">
    <property type="entry name" value="MFS general substrate transporter"/>
    <property type="match status" value="1"/>
</dbReference>
<dbReference type="OrthoDB" id="9986881at2759"/>
<dbReference type="Gene3D" id="1.20.1720.10">
    <property type="entry name" value="Multidrug resistance protein D"/>
    <property type="match status" value="1"/>
</dbReference>
<reference evidence="7" key="1">
    <citation type="submission" date="2020-11" db="EMBL/GenBank/DDBJ databases">
        <authorList>
            <consortium name="DOE Joint Genome Institute"/>
            <person name="Ahrendt S."/>
            <person name="Riley R."/>
            <person name="Andreopoulos W."/>
            <person name="LaButti K."/>
            <person name="Pangilinan J."/>
            <person name="Ruiz-duenas F.J."/>
            <person name="Barrasa J.M."/>
            <person name="Sanchez-Garcia M."/>
            <person name="Camarero S."/>
            <person name="Miyauchi S."/>
            <person name="Serrano A."/>
            <person name="Linde D."/>
            <person name="Babiker R."/>
            <person name="Drula E."/>
            <person name="Ayuso-Fernandez I."/>
            <person name="Pacheco R."/>
            <person name="Padilla G."/>
            <person name="Ferreira P."/>
            <person name="Barriuso J."/>
            <person name="Kellner H."/>
            <person name="Castanera R."/>
            <person name="Alfaro M."/>
            <person name="Ramirez L."/>
            <person name="Pisabarro A.G."/>
            <person name="Kuo A."/>
            <person name="Tritt A."/>
            <person name="Lipzen A."/>
            <person name="He G."/>
            <person name="Yan M."/>
            <person name="Ng V."/>
            <person name="Cullen D."/>
            <person name="Martin F."/>
            <person name="Rosso M.-N."/>
            <person name="Henrissat B."/>
            <person name="Hibbett D."/>
            <person name="Martinez A.T."/>
            <person name="Grigoriev I.V."/>
        </authorList>
    </citation>
    <scope>NUCLEOTIDE SEQUENCE</scope>
    <source>
        <strain evidence="7">AH 44721</strain>
    </source>
</reference>
<gene>
    <name evidence="7" type="ORF">CPB84DRAFT_1754180</name>
</gene>
<keyword evidence="3 5" id="KW-1133">Transmembrane helix</keyword>
<feature type="transmembrane region" description="Helical" evidence="5">
    <location>
        <begin position="67"/>
        <end position="90"/>
    </location>
</feature>
<feature type="transmembrane region" description="Helical" evidence="5">
    <location>
        <begin position="102"/>
        <end position="120"/>
    </location>
</feature>
<dbReference type="InterPro" id="IPR020846">
    <property type="entry name" value="MFS_dom"/>
</dbReference>
<dbReference type="PROSITE" id="PS50850">
    <property type="entry name" value="MFS"/>
    <property type="match status" value="1"/>
</dbReference>
<dbReference type="Proteomes" id="UP000724874">
    <property type="component" value="Unassembled WGS sequence"/>
</dbReference>
<evidence type="ECO:0000256" key="2">
    <source>
        <dbReference type="ARBA" id="ARBA00022692"/>
    </source>
</evidence>
<dbReference type="InterPro" id="IPR036259">
    <property type="entry name" value="MFS_trans_sf"/>
</dbReference>
<dbReference type="InterPro" id="IPR011701">
    <property type="entry name" value="MFS"/>
</dbReference>
<evidence type="ECO:0000259" key="6">
    <source>
        <dbReference type="PROSITE" id="PS50850"/>
    </source>
</evidence>
<dbReference type="GO" id="GO:0005886">
    <property type="term" value="C:plasma membrane"/>
    <property type="evidence" value="ECO:0007669"/>
    <property type="project" value="TreeGrafter"/>
</dbReference>
<dbReference type="PANTHER" id="PTHR23502">
    <property type="entry name" value="MAJOR FACILITATOR SUPERFAMILY"/>
    <property type="match status" value="1"/>
</dbReference>
<organism evidence="7 8">
    <name type="scientific">Gymnopilus junonius</name>
    <name type="common">Spectacular rustgill mushroom</name>
    <name type="synonym">Gymnopilus spectabilis subsp. junonius</name>
    <dbReference type="NCBI Taxonomy" id="109634"/>
    <lineage>
        <taxon>Eukaryota</taxon>
        <taxon>Fungi</taxon>
        <taxon>Dikarya</taxon>
        <taxon>Basidiomycota</taxon>
        <taxon>Agaricomycotina</taxon>
        <taxon>Agaricomycetes</taxon>
        <taxon>Agaricomycetidae</taxon>
        <taxon>Agaricales</taxon>
        <taxon>Agaricineae</taxon>
        <taxon>Hymenogastraceae</taxon>
        <taxon>Gymnopilus</taxon>
    </lineage>
</organism>
<sequence>MPQDVPPDFPPAANSSHDPFLVQFEERELANPFQWSRLRRWYISWVTGILVLNVFRDYRPIDGAVSYVPKVATLTISLFVTGYCVGPILWGPLSERYGRRPIFLWAFFFYTCTQLGLALATNATTVLVLRFLAGTFGACPLSNCG</sequence>
<dbReference type="GO" id="GO:0022857">
    <property type="term" value="F:transmembrane transporter activity"/>
    <property type="evidence" value="ECO:0007669"/>
    <property type="project" value="InterPro"/>
</dbReference>
<evidence type="ECO:0000313" key="8">
    <source>
        <dbReference type="Proteomes" id="UP000724874"/>
    </source>
</evidence>
<name>A0A9P5TFU8_GYMJU</name>
<evidence type="ECO:0000256" key="4">
    <source>
        <dbReference type="ARBA" id="ARBA00023136"/>
    </source>
</evidence>
<evidence type="ECO:0000313" key="7">
    <source>
        <dbReference type="EMBL" id="KAF8871059.1"/>
    </source>
</evidence>
<feature type="domain" description="Major facilitator superfamily (MFS) profile" evidence="6">
    <location>
        <begin position="1"/>
        <end position="145"/>
    </location>
</feature>
<evidence type="ECO:0000256" key="1">
    <source>
        <dbReference type="ARBA" id="ARBA00004141"/>
    </source>
</evidence>
<keyword evidence="4 5" id="KW-0472">Membrane</keyword>
<dbReference type="Pfam" id="PF07690">
    <property type="entry name" value="MFS_1"/>
    <property type="match status" value="1"/>
</dbReference>
<comment type="caution">
    <text evidence="7">The sequence shown here is derived from an EMBL/GenBank/DDBJ whole genome shotgun (WGS) entry which is preliminary data.</text>
</comment>
<evidence type="ECO:0000256" key="5">
    <source>
        <dbReference type="SAM" id="Phobius"/>
    </source>
</evidence>
<protein>
    <submittedName>
        <fullName evidence="7">Major facilitator superfamily domain-containing protein</fullName>
    </submittedName>
</protein>
<keyword evidence="2 5" id="KW-0812">Transmembrane</keyword>
<proteinExistence type="predicted"/>
<dbReference type="EMBL" id="JADNYJ010000323">
    <property type="protein sequence ID" value="KAF8871059.1"/>
    <property type="molecule type" value="Genomic_DNA"/>
</dbReference>
<dbReference type="PANTHER" id="PTHR23502:SF74">
    <property type="entry name" value="MAJOR FACILITATOR SUPERFAMILY (MFS) PROFILE DOMAIN-CONTAINING PROTEIN"/>
    <property type="match status" value="1"/>
</dbReference>
<dbReference type="AlphaFoldDB" id="A0A9P5TFU8"/>